<keyword evidence="3 6" id="KW-0812">Transmembrane</keyword>
<protein>
    <submittedName>
        <fullName evidence="7">Branched-chain amino acid ABC transporter permease</fullName>
    </submittedName>
</protein>
<name>A0ABV5I1Q3_9RHOB</name>
<accession>A0ABV5I1Q3</accession>
<keyword evidence="8" id="KW-1185">Reference proteome</keyword>
<evidence type="ECO:0000256" key="3">
    <source>
        <dbReference type="ARBA" id="ARBA00022692"/>
    </source>
</evidence>
<dbReference type="Pfam" id="PF02653">
    <property type="entry name" value="BPD_transp_2"/>
    <property type="match status" value="1"/>
</dbReference>
<dbReference type="InterPro" id="IPR043428">
    <property type="entry name" value="LivM-like"/>
</dbReference>
<feature type="transmembrane region" description="Helical" evidence="6">
    <location>
        <begin position="170"/>
        <end position="198"/>
    </location>
</feature>
<evidence type="ECO:0000313" key="8">
    <source>
        <dbReference type="Proteomes" id="UP001589670"/>
    </source>
</evidence>
<evidence type="ECO:0000313" key="7">
    <source>
        <dbReference type="EMBL" id="MFB9150403.1"/>
    </source>
</evidence>
<organism evidence="7 8">
    <name type="scientific">Roseovarius ramblicola</name>
    <dbReference type="NCBI Taxonomy" id="2022336"/>
    <lineage>
        <taxon>Bacteria</taxon>
        <taxon>Pseudomonadati</taxon>
        <taxon>Pseudomonadota</taxon>
        <taxon>Alphaproteobacteria</taxon>
        <taxon>Rhodobacterales</taxon>
        <taxon>Roseobacteraceae</taxon>
        <taxon>Roseovarius</taxon>
    </lineage>
</organism>
<keyword evidence="5 6" id="KW-0472">Membrane</keyword>
<dbReference type="PANTHER" id="PTHR30482">
    <property type="entry name" value="HIGH-AFFINITY BRANCHED-CHAIN AMINO ACID TRANSPORT SYSTEM PERMEASE"/>
    <property type="match status" value="1"/>
</dbReference>
<comment type="subcellular location">
    <subcellularLocation>
        <location evidence="1">Cell membrane</location>
        <topology evidence="1">Multi-pass membrane protein</topology>
    </subcellularLocation>
</comment>
<feature type="transmembrane region" description="Helical" evidence="6">
    <location>
        <begin position="118"/>
        <end position="135"/>
    </location>
</feature>
<comment type="caution">
    <text evidence="7">The sequence shown here is derived from an EMBL/GenBank/DDBJ whole genome shotgun (WGS) entry which is preliminary data.</text>
</comment>
<reference evidence="7 8" key="1">
    <citation type="submission" date="2024-09" db="EMBL/GenBank/DDBJ databases">
        <authorList>
            <person name="Sun Q."/>
            <person name="Mori K."/>
        </authorList>
    </citation>
    <scope>NUCLEOTIDE SEQUENCE [LARGE SCALE GENOMIC DNA]</scope>
    <source>
        <strain evidence="7 8">CECT 9424</strain>
    </source>
</reference>
<dbReference type="RefSeq" id="WP_377069943.1">
    <property type="nucleotide sequence ID" value="NZ_JBHMEC010000017.1"/>
</dbReference>
<feature type="transmembrane region" description="Helical" evidence="6">
    <location>
        <begin position="147"/>
        <end position="164"/>
    </location>
</feature>
<feature type="transmembrane region" description="Helical" evidence="6">
    <location>
        <begin position="46"/>
        <end position="78"/>
    </location>
</feature>
<dbReference type="EMBL" id="JBHMEC010000017">
    <property type="protein sequence ID" value="MFB9150403.1"/>
    <property type="molecule type" value="Genomic_DNA"/>
</dbReference>
<feature type="transmembrane region" description="Helical" evidence="6">
    <location>
        <begin position="219"/>
        <end position="236"/>
    </location>
</feature>
<keyword evidence="2" id="KW-1003">Cell membrane</keyword>
<dbReference type="CDD" id="cd06581">
    <property type="entry name" value="TM_PBP1_LivM_like"/>
    <property type="match status" value="1"/>
</dbReference>
<feature type="transmembrane region" description="Helical" evidence="6">
    <location>
        <begin position="293"/>
        <end position="315"/>
    </location>
</feature>
<gene>
    <name evidence="7" type="ORF">ACFFU4_11650</name>
</gene>
<evidence type="ECO:0000256" key="6">
    <source>
        <dbReference type="SAM" id="Phobius"/>
    </source>
</evidence>
<evidence type="ECO:0000256" key="2">
    <source>
        <dbReference type="ARBA" id="ARBA00022475"/>
    </source>
</evidence>
<feature type="transmembrane region" description="Helical" evidence="6">
    <location>
        <begin position="90"/>
        <end position="112"/>
    </location>
</feature>
<keyword evidence="4 6" id="KW-1133">Transmembrane helix</keyword>
<feature type="transmembrane region" description="Helical" evidence="6">
    <location>
        <begin position="256"/>
        <end position="281"/>
    </location>
</feature>
<evidence type="ECO:0000256" key="1">
    <source>
        <dbReference type="ARBA" id="ARBA00004651"/>
    </source>
</evidence>
<sequence length="342" mass="35919">MLDRLDISMRANHVFSGILALAALIFGVLAAASGDVFYLRLATEALILAGLALSVDILLGFGGLLSLGQALYFGVGAYTAALVLRDVPSFWLALGSAAGVSLIAGIVGGLIANRVRGVYFALITFGMAQVVAKVVYNTRELGASDGLIGIPILEIPLGFVTLSADNALGFFLLTLSIIAILYSVAAYMLTTSFGRVIIALKANEKRVPFLGYSTWWPRMVAYVLAAIIAGVSGALYPMLRGFVSPELMFFSMSGNALIMVIVGGAGTLAGALYGAVMLTMLKSVMGSMTEHHLIAIGLIFIGAILFIPKGIVGLFKPLVERTLTPRTGAKSAEDDAPFRSML</sequence>
<dbReference type="Proteomes" id="UP001589670">
    <property type="component" value="Unassembled WGS sequence"/>
</dbReference>
<dbReference type="InterPro" id="IPR001851">
    <property type="entry name" value="ABC_transp_permease"/>
</dbReference>
<dbReference type="PANTHER" id="PTHR30482:SF17">
    <property type="entry name" value="ABC TRANSPORTER ATP-BINDING PROTEIN"/>
    <property type="match status" value="1"/>
</dbReference>
<evidence type="ECO:0000256" key="5">
    <source>
        <dbReference type="ARBA" id="ARBA00023136"/>
    </source>
</evidence>
<proteinExistence type="predicted"/>
<evidence type="ECO:0000256" key="4">
    <source>
        <dbReference type="ARBA" id="ARBA00022989"/>
    </source>
</evidence>